<evidence type="ECO:0000313" key="3">
    <source>
        <dbReference type="Proteomes" id="UP000509478"/>
    </source>
</evidence>
<evidence type="ECO:0000313" key="2">
    <source>
        <dbReference type="EMBL" id="QLH06790.1"/>
    </source>
</evidence>
<dbReference type="KEGG" id="nue:C5F50_06655"/>
<dbReference type="AlphaFoldDB" id="A0A7D5M835"/>
<accession>A0A7D5M835</accession>
<reference evidence="2 3" key="1">
    <citation type="submission" date="2018-02" db="EMBL/GenBank/DDBJ databases">
        <title>Complete genome of Nitrosopumilus ureaphilus PS0.</title>
        <authorList>
            <person name="Qin W."/>
            <person name="Zheng Y."/>
            <person name="Stahl D.A."/>
        </authorList>
    </citation>
    <scope>NUCLEOTIDE SEQUENCE [LARGE SCALE GENOMIC DNA]</scope>
    <source>
        <strain evidence="2 3">PS0</strain>
    </source>
</reference>
<feature type="region of interest" description="Disordered" evidence="1">
    <location>
        <begin position="82"/>
        <end position="101"/>
    </location>
</feature>
<gene>
    <name evidence="2" type="ORF">C5F50_06655</name>
</gene>
<name>A0A7D5M835_9ARCH</name>
<protein>
    <submittedName>
        <fullName evidence="2">Uncharacterized protein</fullName>
    </submittedName>
</protein>
<evidence type="ECO:0000256" key="1">
    <source>
        <dbReference type="SAM" id="MobiDB-lite"/>
    </source>
</evidence>
<proteinExistence type="predicted"/>
<feature type="compositionally biased region" description="Polar residues" evidence="1">
    <location>
        <begin position="92"/>
        <end position="101"/>
    </location>
</feature>
<keyword evidence="3" id="KW-1185">Reference proteome</keyword>
<sequence>MWAGKPKPFRIGIRANTPQLKAKHNQIFKYNMRVRKPMICGTAGTVGTIKIQTPESEKIDPDTGLGEPQPQMSAKATLRLDEAGRSHDALASGSSHNAGLD</sequence>
<dbReference type="Proteomes" id="UP000509478">
    <property type="component" value="Chromosome"/>
</dbReference>
<dbReference type="EMBL" id="CP026995">
    <property type="protein sequence ID" value="QLH06790.1"/>
    <property type="molecule type" value="Genomic_DNA"/>
</dbReference>
<dbReference type="RefSeq" id="WP_179370651.1">
    <property type="nucleotide sequence ID" value="NZ_CP026995.1"/>
</dbReference>
<organism evidence="2 3">
    <name type="scientific">Nitrosopumilus ureiphilus</name>
    <dbReference type="NCBI Taxonomy" id="1470067"/>
    <lineage>
        <taxon>Archaea</taxon>
        <taxon>Nitrososphaerota</taxon>
        <taxon>Nitrososphaeria</taxon>
        <taxon>Nitrosopumilales</taxon>
        <taxon>Nitrosopumilaceae</taxon>
        <taxon>Nitrosopumilus</taxon>
    </lineage>
</organism>
<dbReference type="GeneID" id="56067760"/>
<feature type="region of interest" description="Disordered" evidence="1">
    <location>
        <begin position="52"/>
        <end position="73"/>
    </location>
</feature>